<feature type="compositionally biased region" description="Polar residues" evidence="7">
    <location>
        <begin position="307"/>
        <end position="322"/>
    </location>
</feature>
<dbReference type="GO" id="GO:0048025">
    <property type="term" value="P:negative regulation of mRNA splicing, via spliceosome"/>
    <property type="evidence" value="ECO:0007669"/>
    <property type="project" value="Ensembl"/>
</dbReference>
<evidence type="ECO:0000313" key="11">
    <source>
        <dbReference type="Proteomes" id="UP000694559"/>
    </source>
</evidence>
<feature type="region of interest" description="Disordered" evidence="7">
    <location>
        <begin position="307"/>
        <end position="326"/>
    </location>
</feature>
<dbReference type="GO" id="GO:0005634">
    <property type="term" value="C:nucleus"/>
    <property type="evidence" value="ECO:0007669"/>
    <property type="project" value="UniProtKB-SubCell"/>
</dbReference>
<dbReference type="SMART" id="SM00451">
    <property type="entry name" value="ZnF_U1"/>
    <property type="match status" value="1"/>
</dbReference>
<keyword evidence="11" id="KW-1185">Reference proteome</keyword>
<proteinExistence type="predicted"/>
<dbReference type="OMA" id="PTRADWG"/>
<feature type="domain" description="RRM" evidence="8">
    <location>
        <begin position="456"/>
        <end position="531"/>
    </location>
</feature>
<dbReference type="OrthoDB" id="8949749at2759"/>
<feature type="region of interest" description="Disordered" evidence="7">
    <location>
        <begin position="902"/>
        <end position="952"/>
    </location>
</feature>
<feature type="compositionally biased region" description="Polar residues" evidence="7">
    <location>
        <begin position="243"/>
        <end position="264"/>
    </location>
</feature>
<dbReference type="AlphaFoldDB" id="A0A8C6XHN6"/>
<dbReference type="GO" id="GO:0033120">
    <property type="term" value="P:positive regulation of RNA splicing"/>
    <property type="evidence" value="ECO:0007669"/>
    <property type="project" value="Ensembl"/>
</dbReference>
<keyword evidence="3" id="KW-0863">Zinc-finger</keyword>
<dbReference type="InterPro" id="IPR003604">
    <property type="entry name" value="Matrin/U1-like-C_Znf_C2H2"/>
</dbReference>
<feature type="compositionally biased region" description="Basic and acidic residues" evidence="7">
    <location>
        <begin position="932"/>
        <end position="952"/>
    </location>
</feature>
<dbReference type="Gene3D" id="3.30.70.330">
    <property type="match status" value="1"/>
</dbReference>
<evidence type="ECO:0000256" key="6">
    <source>
        <dbReference type="PROSITE-ProRule" id="PRU00176"/>
    </source>
</evidence>
<dbReference type="GeneTree" id="ENSGT01030000234642"/>
<keyword evidence="5" id="KW-0539">Nucleus</keyword>
<keyword evidence="6" id="KW-0694">RNA-binding</keyword>
<keyword evidence="2" id="KW-0479">Metal-binding</keyword>
<keyword evidence="4" id="KW-0862">Zinc</keyword>
<feature type="region of interest" description="Disordered" evidence="7">
    <location>
        <begin position="713"/>
        <end position="789"/>
    </location>
</feature>
<feature type="compositionally biased region" description="Basic and acidic residues" evidence="7">
    <location>
        <begin position="776"/>
        <end position="788"/>
    </location>
</feature>
<sequence>NTANPLLPSSASLQLAQLQAQLTLHRLKLAQTAVNNNTAAATVLNQVLSKVAMSQPLFNQLRHPSIFNTLPGHAGGPGATNTRFPPGGINFPTQNPPMAAHGGTLGSVSNLPNQNISTVVLNPFGSVISQTAGQQTVSMNLNKTSATSTTGGFYDYNKQLFPSDASQCCQQSFATSGSHPVPVSSGNGMSEGQLGFQKEFYEAVSKGQHTTCTQSLTFAADSQNSHQNQKGKMGSIVHERDTSNQWENPSTFSSQNKTDVMSNANVWPSTNVPYEVRSDLYNPEEPTPDTKFSTGALCFFSRTKNGKQNYSNSQTRQKQEPVTSGLPVRPFQSHELNDFHSIAPLCFPHICTLCNKKVFDLKVNLTHVFLFYICISTFVSFFSTDVRCMLHSAAAGVLHSSSPNNKTVFNLPGTEGKSFNTCMHACIHTYIHTYIHTVSWNTVGIRVLQRKCVPGRVVHICNLPEGSCTENDVINLGLPFGKVTNYILMKSTNQAFLEMAYTEAAQAMVEYYKEKPAMINDDKLLIRMSKRYKELQLKKPGKNVAAIIQNIHSQRERDVERSRQERPRSRSPINSSLSPRSRTPSFTSCSSPRSPLSTNRTEWGNGREPRDQFPYSQREEDKELLLWRENVAEKRDRSNMWTHDRKHYLRHLDLEEHVETTHGHKEKYLRGGSPSAKGAYLLPAYKRREEDCYRKSSKQKSDKYQNQTVDVALKGKRKEEIRLREHKHSHGEDTAKEEMSEQKSIMMPDSIRQKESDKDKLKDNAKKAADTAPGIAERKNVKKEKENGNENEQSTCLFIVIFPIKFAFSLQDWESGSEMEAETWYPTNMEELVTVDEVGEDDLIMEPDITELEEIVTVGQEKEECSIRTALAAGLEVKNEHSLLSTKEDKSNILEATIGSEKENADVSGSDGDNTVTKATCLTDIDVEDKPDESRSEKDSDQHNDRKIDERSNIQLKLEKQYISSDPSKEEPFQQRDTLVDNYKEIEILDSRNNEDKDILAKKSQEERNSNCRYTEIKTPDFPEVESKKSYFSPSWEQDGVFTELNIPLGVEFVVPRTGYYCKLCGLFYTNEDAAKIHHCRSTVHYKNLQKYLSQLAEENLKMNEKENSSAQDDTEIVPHFEEKKL</sequence>
<name>A0A8C6XHN6_NAJNA</name>
<dbReference type="Proteomes" id="UP000694559">
    <property type="component" value="Unplaced"/>
</dbReference>
<dbReference type="InterPro" id="IPR034790">
    <property type="entry name" value="RBM20_RRM"/>
</dbReference>
<dbReference type="GO" id="GO:0160091">
    <property type="term" value="P:spliceosome-depend formation of circular RNA"/>
    <property type="evidence" value="ECO:0007669"/>
    <property type="project" value="Ensembl"/>
</dbReference>
<dbReference type="GO" id="GO:0008270">
    <property type="term" value="F:zinc ion binding"/>
    <property type="evidence" value="ECO:0007669"/>
    <property type="project" value="UniProtKB-KW"/>
</dbReference>
<feature type="compositionally biased region" description="Basic and acidic residues" evidence="7">
    <location>
        <begin position="1117"/>
        <end position="1126"/>
    </location>
</feature>
<feature type="region of interest" description="Disordered" evidence="7">
    <location>
        <begin position="242"/>
        <end position="264"/>
    </location>
</feature>
<dbReference type="CDD" id="cd12685">
    <property type="entry name" value="RRM_RBM20"/>
    <property type="match status" value="1"/>
</dbReference>
<dbReference type="GO" id="GO:0036464">
    <property type="term" value="C:cytoplasmic ribonucleoprotein granule"/>
    <property type="evidence" value="ECO:0007669"/>
    <property type="project" value="Ensembl"/>
</dbReference>
<evidence type="ECO:0000256" key="4">
    <source>
        <dbReference type="ARBA" id="ARBA00022833"/>
    </source>
</evidence>
<feature type="region of interest" description="Disordered" evidence="7">
    <location>
        <begin position="1104"/>
        <end position="1126"/>
    </location>
</feature>
<evidence type="ECO:0000256" key="2">
    <source>
        <dbReference type="ARBA" id="ARBA00022723"/>
    </source>
</evidence>
<evidence type="ECO:0000256" key="3">
    <source>
        <dbReference type="ARBA" id="ARBA00022771"/>
    </source>
</evidence>
<comment type="subcellular location">
    <subcellularLocation>
        <location evidence="1">Nucleus</location>
    </subcellularLocation>
</comment>
<evidence type="ECO:0000259" key="8">
    <source>
        <dbReference type="PROSITE" id="PS50102"/>
    </source>
</evidence>
<dbReference type="GO" id="GO:0060914">
    <property type="term" value="P:heart formation"/>
    <property type="evidence" value="ECO:0007669"/>
    <property type="project" value="Ensembl"/>
</dbReference>
<dbReference type="InterPro" id="IPR035979">
    <property type="entry name" value="RBD_domain_sf"/>
</dbReference>
<gene>
    <name evidence="10" type="primary">RBM20</name>
</gene>
<dbReference type="Ensembl" id="ENSNNAT00000015199.1">
    <property type="protein sequence ID" value="ENSNNAP00000014496.1"/>
    <property type="gene ID" value="ENSNNAG00000009761.1"/>
</dbReference>
<organism evidence="10 11">
    <name type="scientific">Naja naja</name>
    <name type="common">Indian cobra</name>
    <dbReference type="NCBI Taxonomy" id="35670"/>
    <lineage>
        <taxon>Eukaryota</taxon>
        <taxon>Metazoa</taxon>
        <taxon>Chordata</taxon>
        <taxon>Craniata</taxon>
        <taxon>Vertebrata</taxon>
        <taxon>Euteleostomi</taxon>
        <taxon>Lepidosauria</taxon>
        <taxon>Squamata</taxon>
        <taxon>Bifurcata</taxon>
        <taxon>Unidentata</taxon>
        <taxon>Episquamata</taxon>
        <taxon>Toxicofera</taxon>
        <taxon>Serpentes</taxon>
        <taxon>Colubroidea</taxon>
        <taxon>Elapidae</taxon>
        <taxon>Elapinae</taxon>
        <taxon>Naja</taxon>
    </lineage>
</organism>
<dbReference type="GO" id="GO:1990935">
    <property type="term" value="F:splicing factor binding"/>
    <property type="evidence" value="ECO:0007669"/>
    <property type="project" value="Ensembl"/>
</dbReference>
<dbReference type="PROSITE" id="PS50102">
    <property type="entry name" value="RRM"/>
    <property type="match status" value="1"/>
</dbReference>
<dbReference type="SUPFAM" id="SSF54928">
    <property type="entry name" value="RNA-binding domain, RBD"/>
    <property type="match status" value="1"/>
</dbReference>
<feature type="compositionally biased region" description="Basic and acidic residues" evidence="7">
    <location>
        <begin position="605"/>
        <end position="617"/>
    </location>
</feature>
<accession>A0A8C6XHN6</accession>
<feature type="compositionally biased region" description="Basic and acidic residues" evidence="7">
    <location>
        <begin position="751"/>
        <end position="769"/>
    </location>
</feature>
<evidence type="ECO:0000256" key="7">
    <source>
        <dbReference type="SAM" id="MobiDB-lite"/>
    </source>
</evidence>
<feature type="compositionally biased region" description="Basic and acidic residues" evidence="7">
    <location>
        <begin position="553"/>
        <end position="568"/>
    </location>
</feature>
<reference evidence="10" key="1">
    <citation type="submission" date="2025-08" db="UniProtKB">
        <authorList>
            <consortium name="Ensembl"/>
        </authorList>
    </citation>
    <scope>IDENTIFICATION</scope>
</reference>
<feature type="region of interest" description="Disordered" evidence="7">
    <location>
        <begin position="552"/>
        <end position="617"/>
    </location>
</feature>
<dbReference type="PROSITE" id="PS50171">
    <property type="entry name" value="ZF_MATRIN"/>
    <property type="match status" value="1"/>
</dbReference>
<dbReference type="InterPro" id="IPR000690">
    <property type="entry name" value="Matrin/U1-C_Znf_C2H2"/>
</dbReference>
<reference evidence="10" key="2">
    <citation type="submission" date="2025-09" db="UniProtKB">
        <authorList>
            <consortium name="Ensembl"/>
        </authorList>
    </citation>
    <scope>IDENTIFICATION</scope>
</reference>
<feature type="compositionally biased region" description="Polar residues" evidence="7">
    <location>
        <begin position="911"/>
        <end position="920"/>
    </location>
</feature>
<protein>
    <submittedName>
        <fullName evidence="10">RNA binding motif protein 20</fullName>
    </submittedName>
</protein>
<evidence type="ECO:0000256" key="5">
    <source>
        <dbReference type="ARBA" id="ARBA00023242"/>
    </source>
</evidence>
<dbReference type="InterPro" id="IPR012677">
    <property type="entry name" value="Nucleotide-bd_a/b_plait_sf"/>
</dbReference>
<evidence type="ECO:0000256" key="1">
    <source>
        <dbReference type="ARBA" id="ARBA00004123"/>
    </source>
</evidence>
<feature type="compositionally biased region" description="Basic and acidic residues" evidence="7">
    <location>
        <begin position="730"/>
        <end position="741"/>
    </location>
</feature>
<dbReference type="InterPro" id="IPR000504">
    <property type="entry name" value="RRM_dom"/>
</dbReference>
<feature type="compositionally biased region" description="Polar residues" evidence="7">
    <location>
        <begin position="573"/>
        <end position="602"/>
    </location>
</feature>
<dbReference type="SMART" id="SM00360">
    <property type="entry name" value="RRM"/>
    <property type="match status" value="1"/>
</dbReference>
<feature type="domain" description="Matrin-type" evidence="9">
    <location>
        <begin position="1060"/>
        <end position="1091"/>
    </location>
</feature>
<evidence type="ECO:0000313" key="10">
    <source>
        <dbReference type="Ensembl" id="ENSNNAP00000014496.1"/>
    </source>
</evidence>
<dbReference type="GO" id="GO:0097157">
    <property type="term" value="F:pre-mRNA intronic binding"/>
    <property type="evidence" value="ECO:0007669"/>
    <property type="project" value="Ensembl"/>
</dbReference>
<dbReference type="PANTHER" id="PTHR15592">
    <property type="entry name" value="MATRIN 3/NUCLEAR PROTEIN 220-RELATED"/>
    <property type="match status" value="1"/>
</dbReference>
<evidence type="ECO:0000259" key="9">
    <source>
        <dbReference type="PROSITE" id="PS50171"/>
    </source>
</evidence>